<accession>A0A4Q5LBS0</accession>
<dbReference type="PANTHER" id="PTHR33393:SF11">
    <property type="entry name" value="POLYGLUTAMINE SYNTHESIS ACCESSORY PROTEIN RV0574C-RELATED"/>
    <property type="match status" value="1"/>
</dbReference>
<dbReference type="AlphaFoldDB" id="A0A4Q5LBS0"/>
<dbReference type="InterPro" id="IPR029052">
    <property type="entry name" value="Metallo-depent_PP-like"/>
</dbReference>
<evidence type="ECO:0000313" key="4">
    <source>
        <dbReference type="EMBL" id="RYU78545.1"/>
    </source>
</evidence>
<dbReference type="SUPFAM" id="SSF56300">
    <property type="entry name" value="Metallo-dependent phosphatases"/>
    <property type="match status" value="1"/>
</dbReference>
<dbReference type="InterPro" id="IPR019079">
    <property type="entry name" value="Capsule_synth_CapA"/>
</dbReference>
<dbReference type="Pfam" id="PF09587">
    <property type="entry name" value="PGA_cap"/>
    <property type="match status" value="1"/>
</dbReference>
<name>A0A4Q5LBS0_9BACT</name>
<dbReference type="RefSeq" id="WP_129921693.1">
    <property type="nucleotide sequence ID" value="NZ_SEWE01000028.1"/>
</dbReference>
<dbReference type="OrthoDB" id="9810906at2"/>
<keyword evidence="2" id="KW-0732">Signal</keyword>
<comment type="similarity">
    <text evidence="1">Belongs to the CapA family.</text>
</comment>
<dbReference type="CDD" id="cd07381">
    <property type="entry name" value="MPP_CapA"/>
    <property type="match status" value="1"/>
</dbReference>
<organism evidence="4 5">
    <name type="scientific">Hymenobacter persicinus</name>
    <dbReference type="NCBI Taxonomy" id="2025506"/>
    <lineage>
        <taxon>Bacteria</taxon>
        <taxon>Pseudomonadati</taxon>
        <taxon>Bacteroidota</taxon>
        <taxon>Cytophagia</taxon>
        <taxon>Cytophagales</taxon>
        <taxon>Hymenobacteraceae</taxon>
        <taxon>Hymenobacter</taxon>
    </lineage>
</organism>
<dbReference type="InterPro" id="IPR052169">
    <property type="entry name" value="CW_Biosynth-Accessory"/>
</dbReference>
<evidence type="ECO:0000313" key="5">
    <source>
        <dbReference type="Proteomes" id="UP000294155"/>
    </source>
</evidence>
<reference evidence="4 5" key="1">
    <citation type="submission" date="2019-02" db="EMBL/GenBank/DDBJ databases">
        <title>Bacterial novel species isolated from soil.</title>
        <authorList>
            <person name="Jung H.-Y."/>
        </authorList>
    </citation>
    <scope>NUCLEOTIDE SEQUENCE [LARGE SCALE GENOMIC DNA]</scope>
    <source>
        <strain evidence="4 5">1-3-3-3</strain>
    </source>
</reference>
<proteinExistence type="inferred from homology"/>
<protein>
    <submittedName>
        <fullName evidence="4">CapA family protein</fullName>
    </submittedName>
</protein>
<feature type="signal peptide" evidence="2">
    <location>
        <begin position="1"/>
        <end position="17"/>
    </location>
</feature>
<keyword evidence="5" id="KW-1185">Reference proteome</keyword>
<evidence type="ECO:0000256" key="2">
    <source>
        <dbReference type="SAM" id="SignalP"/>
    </source>
</evidence>
<evidence type="ECO:0000259" key="3">
    <source>
        <dbReference type="SMART" id="SM00854"/>
    </source>
</evidence>
<gene>
    <name evidence="4" type="ORF">EWM57_13570</name>
</gene>
<feature type="domain" description="Capsule synthesis protein CapA" evidence="3">
    <location>
        <begin position="27"/>
        <end position="260"/>
    </location>
</feature>
<evidence type="ECO:0000256" key="1">
    <source>
        <dbReference type="ARBA" id="ARBA00005662"/>
    </source>
</evidence>
<comment type="caution">
    <text evidence="4">The sequence shown here is derived from an EMBL/GenBank/DDBJ whole genome shotgun (WGS) entry which is preliminary data.</text>
</comment>
<dbReference type="EMBL" id="SEWE01000028">
    <property type="protein sequence ID" value="RYU78545.1"/>
    <property type="molecule type" value="Genomic_DNA"/>
</dbReference>
<sequence>MSLAPWLGLLCGSLLVAACQPPAPALCVSMVGDVLLDRAVPAALARDSAALLQTTRALWAGSRYVIGNLECPLTIENQPARKPFVFRGSPYYAWFLRDLGFTHVSLANNHTLDQHAGGLYFTNRAVQTAGLHPLGYQADSLAGCRPTLLGPDSSVAVFAYSAFYQRVAGEGCLCGRDFAALCERVAAYKTLFPERAVLVYLHWGTEYADLPSAVQRAQARTLIDCGAAAVVGSHPHVVQPVEFYRGCPILYSLGNFLFDQQGRQTDLALQVDFELAQGHVMATYLRPLQLHRAIPYAAETAARAALLTRIQRLLPEGPLGLDPDAARWQLRAPVAAPAGPGYFPREQVLADSMRAGTAVRLRFLPRAGYFQAHIRTGATQTVLPLGFPLYQFAQGDVDNDGHPDLLAGPVKTTHFDSTMRRRLFVYRVAQGRATPRWLGSRVMYRLLYFKAVRAAHGLTYVRTIEQQPDGRYCIGHYSWRGFGLMLDAFPARSLTLEAAYDHFIR</sequence>
<dbReference type="Proteomes" id="UP000294155">
    <property type="component" value="Unassembled WGS sequence"/>
</dbReference>
<feature type="chain" id="PRO_5020340851" evidence="2">
    <location>
        <begin position="18"/>
        <end position="505"/>
    </location>
</feature>
<dbReference type="PANTHER" id="PTHR33393">
    <property type="entry name" value="POLYGLUTAMINE SYNTHESIS ACCESSORY PROTEIN RV0574C-RELATED"/>
    <property type="match status" value="1"/>
</dbReference>
<dbReference type="SMART" id="SM00854">
    <property type="entry name" value="PGA_cap"/>
    <property type="match status" value="1"/>
</dbReference>